<evidence type="ECO:0000256" key="1">
    <source>
        <dbReference type="SAM" id="MobiDB-lite"/>
    </source>
</evidence>
<evidence type="ECO:0000256" key="2">
    <source>
        <dbReference type="SAM" id="Phobius"/>
    </source>
</evidence>
<comment type="caution">
    <text evidence="3">The sequence shown here is derived from an EMBL/GenBank/DDBJ whole genome shotgun (WGS) entry which is preliminary data.</text>
</comment>
<feature type="compositionally biased region" description="Basic and acidic residues" evidence="1">
    <location>
        <begin position="163"/>
        <end position="202"/>
    </location>
</feature>
<gene>
    <name evidence="3" type="ORF">ILEXP_LOCUS25008</name>
</gene>
<keyword evidence="2" id="KW-0812">Transmembrane</keyword>
<evidence type="ECO:0000313" key="3">
    <source>
        <dbReference type="EMBL" id="CAK9156464.1"/>
    </source>
</evidence>
<keyword evidence="2" id="KW-1133">Transmembrane helix</keyword>
<keyword evidence="2" id="KW-0472">Membrane</keyword>
<name>A0ABC8SH02_9AQUA</name>
<dbReference type="Proteomes" id="UP001642360">
    <property type="component" value="Unassembled WGS sequence"/>
</dbReference>
<feature type="transmembrane region" description="Helical" evidence="2">
    <location>
        <begin position="449"/>
        <end position="469"/>
    </location>
</feature>
<feature type="region of interest" description="Disordered" evidence="1">
    <location>
        <begin position="163"/>
        <end position="209"/>
    </location>
</feature>
<feature type="region of interest" description="Disordered" evidence="1">
    <location>
        <begin position="1"/>
        <end position="90"/>
    </location>
</feature>
<keyword evidence="4" id="KW-1185">Reference proteome</keyword>
<proteinExistence type="predicted"/>
<dbReference type="EMBL" id="CAUOFW020002859">
    <property type="protein sequence ID" value="CAK9156464.1"/>
    <property type="molecule type" value="Genomic_DNA"/>
</dbReference>
<sequence>MGDSAVAKRKGRENRSNLHQSEPVSGDGQKVVMPVGFKGLAESSEHDKRQISIDIRITSPERGFQQRDGDDRTRAPNQVDIRKDAITKRKQQREAVDALLSSALISSKKTEISSKPVTAMRHLPPTNTAGHAIKPPKPRKGSKSNDAELSDDTLMALRYLELADQRKNDRPKFKKENSDDRSRNLKHAEKVKRSSRHAELQHKNAKHSYERKRKYMITETQSAYSAGGDEHDCLATGDAFKGKKRRAREEHDSVAKMDLTSVAGNRVNEDMKSTSTGDQVIDRVYEVKKTNEKLLSMGDSAVAKRKGRENRSNLHQSEPVSGDGQKVVMPVGFKGLAESSEHDKRQISIDIRITSPERGFQQRDGDDRTRAPNQVDIRKDAITKRKQQREAVDALLSSALISSKKTEISSKPVTAMRHLPPTNTAGHAIKPPKPRKGNCLPISTSMEHLQVWESISVGIVFITFISYIFPTR</sequence>
<protein>
    <submittedName>
        <fullName evidence="3">Uncharacterized protein</fullName>
    </submittedName>
</protein>
<dbReference type="AlphaFoldDB" id="A0ABC8SH02"/>
<accession>A0ABC8SH02</accession>
<reference evidence="3 4" key="1">
    <citation type="submission" date="2024-02" db="EMBL/GenBank/DDBJ databases">
        <authorList>
            <person name="Vignale AGUSTIN F."/>
            <person name="Sosa J E."/>
            <person name="Modenutti C."/>
        </authorList>
    </citation>
    <scope>NUCLEOTIDE SEQUENCE [LARGE SCALE GENOMIC DNA]</scope>
</reference>
<feature type="compositionally biased region" description="Basic and acidic residues" evidence="1">
    <location>
        <begin position="64"/>
        <end position="90"/>
    </location>
</feature>
<evidence type="ECO:0000313" key="4">
    <source>
        <dbReference type="Proteomes" id="UP001642360"/>
    </source>
</evidence>
<feature type="region of interest" description="Disordered" evidence="1">
    <location>
        <begin position="299"/>
        <end position="324"/>
    </location>
</feature>
<organism evidence="3 4">
    <name type="scientific">Ilex paraguariensis</name>
    <name type="common">yerba mate</name>
    <dbReference type="NCBI Taxonomy" id="185542"/>
    <lineage>
        <taxon>Eukaryota</taxon>
        <taxon>Viridiplantae</taxon>
        <taxon>Streptophyta</taxon>
        <taxon>Embryophyta</taxon>
        <taxon>Tracheophyta</taxon>
        <taxon>Spermatophyta</taxon>
        <taxon>Magnoliopsida</taxon>
        <taxon>eudicotyledons</taxon>
        <taxon>Gunneridae</taxon>
        <taxon>Pentapetalae</taxon>
        <taxon>asterids</taxon>
        <taxon>campanulids</taxon>
        <taxon>Aquifoliales</taxon>
        <taxon>Aquifoliaceae</taxon>
        <taxon>Ilex</taxon>
    </lineage>
</organism>
<feature type="region of interest" description="Disordered" evidence="1">
    <location>
        <begin position="112"/>
        <end position="151"/>
    </location>
</feature>